<feature type="domain" description="Carbohydrate kinase FGGY N-terminal" evidence="5">
    <location>
        <begin position="94"/>
        <end position="239"/>
    </location>
</feature>
<keyword evidence="4" id="KW-0119">Carbohydrate metabolism</keyword>
<evidence type="ECO:0000313" key="8">
    <source>
        <dbReference type="Proteomes" id="UP000694551"/>
    </source>
</evidence>
<dbReference type="Pfam" id="PF02782">
    <property type="entry name" value="FGGY_C"/>
    <property type="match status" value="1"/>
</dbReference>
<keyword evidence="2 4" id="KW-0808">Transferase</keyword>
<dbReference type="InterPro" id="IPR018484">
    <property type="entry name" value="FGGY_N"/>
</dbReference>
<comment type="similarity">
    <text evidence="1 4">Belongs to the FGGY kinase family.</text>
</comment>
<dbReference type="PANTHER" id="PTHR10196:SF57">
    <property type="entry name" value="XYLULOSE KINASE"/>
    <property type="match status" value="1"/>
</dbReference>
<protein>
    <recommendedName>
        <fullName evidence="4">Xylulose kinase</fullName>
        <ecNumber evidence="4">2.7.1.17</ecNumber>
    </recommendedName>
</protein>
<dbReference type="EC" id="2.7.1.17" evidence="4"/>
<keyword evidence="3 4" id="KW-0418">Kinase</keyword>
<feature type="domain" description="Carbohydrate kinase FGGY C-terminal" evidence="6">
    <location>
        <begin position="254"/>
        <end position="436"/>
    </location>
</feature>
<organism evidence="7 8">
    <name type="scientific">Strix occidentalis caurina</name>
    <name type="common">northern spotted owl</name>
    <dbReference type="NCBI Taxonomy" id="311401"/>
    <lineage>
        <taxon>Eukaryota</taxon>
        <taxon>Metazoa</taxon>
        <taxon>Chordata</taxon>
        <taxon>Craniata</taxon>
        <taxon>Vertebrata</taxon>
        <taxon>Euteleostomi</taxon>
        <taxon>Archelosauria</taxon>
        <taxon>Archosauria</taxon>
        <taxon>Dinosauria</taxon>
        <taxon>Saurischia</taxon>
        <taxon>Theropoda</taxon>
        <taxon>Coelurosauria</taxon>
        <taxon>Aves</taxon>
        <taxon>Neognathae</taxon>
        <taxon>Neoaves</taxon>
        <taxon>Telluraves</taxon>
        <taxon>Strigiformes</taxon>
        <taxon>Strigidae</taxon>
        <taxon>Strix</taxon>
    </lineage>
</organism>
<sequence>GKHMLKVIAIDEQLRVIYEDNVHFDKDLPEFKTQGGVYIHSDRLTITSPVLMWVKQHGSVYWKKGSVQILKNASSELPLHQSLKACFSVSNSPIWMDSSTASQCSTLEKAVGGAQHLASITGSRAYERFTGNQIAKIYSQNPEVYMETERISLVSSFAASLFLGAYAPIDYSDGSGMNLLQIWKKVWSVSCLDACAPGLEEKLGCPVPSHSVLGPISPYYSQRYGFSPDCKIVAFTGDNPGEMIKCVRFSENDYISLGTSDTLFLWIQEPTPALEGHILCNPVDSQTYMALLCFKNGSLMRERIRDDCASGSWDEFSKALSSTVAGNDGNLGFYFDVMEITPEAVGIHRFNRDNQKVSDFPKEVEIRALIEGQFMAKRIHAEKLGYKVSKTRILATGGASHNKKILQVLSDVFNAPVYTIDTANSACLGSAYRAIHDAGVTCCLSLWTRLDCLVKPNKRSILAKKIREGGDDRTGNTAGQVNVIKPYMYLPAFKRQVEGCARCPGLHAQVCTFSCKSVNLGILSG</sequence>
<evidence type="ECO:0000313" key="7">
    <source>
        <dbReference type="Ensembl" id="ENSSOCP00000019263.1"/>
    </source>
</evidence>
<evidence type="ECO:0000256" key="1">
    <source>
        <dbReference type="ARBA" id="ARBA00009156"/>
    </source>
</evidence>
<dbReference type="Pfam" id="PF00370">
    <property type="entry name" value="FGGY_N"/>
    <property type="match status" value="1"/>
</dbReference>
<dbReference type="FunFam" id="3.30.420.40:FF:000096">
    <property type="entry name" value="xylulose kinase"/>
    <property type="match status" value="1"/>
</dbReference>
<reference evidence="7" key="1">
    <citation type="submission" date="2025-08" db="UniProtKB">
        <authorList>
            <consortium name="Ensembl"/>
        </authorList>
    </citation>
    <scope>IDENTIFICATION</scope>
</reference>
<name>A0A8D0FUK8_STROC</name>
<keyword evidence="4" id="KW-0067">ATP-binding</keyword>
<dbReference type="InterPro" id="IPR018485">
    <property type="entry name" value="FGGY_C"/>
</dbReference>
<comment type="function">
    <text evidence="4">Phosphorylates D-xylulose to produce D-xylulose 5-phosphate, a molecule that may play an important role in the regulation of glucose metabolism and lipogenesis.</text>
</comment>
<dbReference type="Proteomes" id="UP000694551">
    <property type="component" value="Unplaced"/>
</dbReference>
<evidence type="ECO:0000259" key="5">
    <source>
        <dbReference type="Pfam" id="PF00370"/>
    </source>
</evidence>
<evidence type="ECO:0000256" key="3">
    <source>
        <dbReference type="ARBA" id="ARBA00022777"/>
    </source>
</evidence>
<dbReference type="InterPro" id="IPR042024">
    <property type="entry name" value="D-XK_euk"/>
</dbReference>
<dbReference type="GO" id="GO:0005829">
    <property type="term" value="C:cytosol"/>
    <property type="evidence" value="ECO:0007669"/>
    <property type="project" value="TreeGrafter"/>
</dbReference>
<dbReference type="GO" id="GO:0005524">
    <property type="term" value="F:ATP binding"/>
    <property type="evidence" value="ECO:0007669"/>
    <property type="project" value="UniProtKB-KW"/>
</dbReference>
<dbReference type="AlphaFoldDB" id="A0A8D0FUK8"/>
<reference evidence="7" key="2">
    <citation type="submission" date="2025-09" db="UniProtKB">
        <authorList>
            <consortium name="Ensembl"/>
        </authorList>
    </citation>
    <scope>IDENTIFICATION</scope>
</reference>
<keyword evidence="4" id="KW-0547">Nucleotide-binding</keyword>
<proteinExistence type="inferred from homology"/>
<dbReference type="GO" id="GO:0004856">
    <property type="term" value="F:D-xylulokinase activity"/>
    <property type="evidence" value="ECO:0007669"/>
    <property type="project" value="UniProtKB-UniRule"/>
</dbReference>
<dbReference type="GO" id="GO:0042732">
    <property type="term" value="P:D-xylose metabolic process"/>
    <property type="evidence" value="ECO:0007669"/>
    <property type="project" value="UniProtKB-UniRule"/>
</dbReference>
<dbReference type="GO" id="GO:0005997">
    <property type="term" value="P:xylulose metabolic process"/>
    <property type="evidence" value="ECO:0007669"/>
    <property type="project" value="UniProtKB-UniRule"/>
</dbReference>
<keyword evidence="4" id="KW-0859">Xylose metabolism</keyword>
<evidence type="ECO:0000259" key="6">
    <source>
        <dbReference type="Pfam" id="PF02782"/>
    </source>
</evidence>
<accession>A0A8D0FUK8</accession>
<dbReference type="SUPFAM" id="SSF53067">
    <property type="entry name" value="Actin-like ATPase domain"/>
    <property type="match status" value="2"/>
</dbReference>
<dbReference type="InterPro" id="IPR043129">
    <property type="entry name" value="ATPase_NBD"/>
</dbReference>
<dbReference type="CDD" id="cd07776">
    <property type="entry name" value="ASKHA_NBD_FGGY_SpXK-like"/>
    <property type="match status" value="1"/>
</dbReference>
<evidence type="ECO:0000256" key="2">
    <source>
        <dbReference type="ARBA" id="ARBA00022679"/>
    </source>
</evidence>
<dbReference type="Gene3D" id="3.30.420.40">
    <property type="match status" value="3"/>
</dbReference>
<dbReference type="PANTHER" id="PTHR10196">
    <property type="entry name" value="SUGAR KINASE"/>
    <property type="match status" value="1"/>
</dbReference>
<keyword evidence="8" id="KW-1185">Reference proteome</keyword>
<evidence type="ECO:0000256" key="4">
    <source>
        <dbReference type="RuleBase" id="RU367058"/>
    </source>
</evidence>
<comment type="catalytic activity">
    <reaction evidence="4">
        <text>D-xylulose + ATP = D-xylulose 5-phosphate + ADP + H(+)</text>
        <dbReference type="Rhea" id="RHEA:10964"/>
        <dbReference type="ChEBI" id="CHEBI:15378"/>
        <dbReference type="ChEBI" id="CHEBI:17140"/>
        <dbReference type="ChEBI" id="CHEBI:30616"/>
        <dbReference type="ChEBI" id="CHEBI:57737"/>
        <dbReference type="ChEBI" id="CHEBI:456216"/>
        <dbReference type="EC" id="2.7.1.17"/>
    </reaction>
</comment>
<dbReference type="Ensembl" id="ENSSOCT00000019753.1">
    <property type="protein sequence ID" value="ENSSOCP00000019263.1"/>
    <property type="gene ID" value="ENSSOCG00000014363.1"/>
</dbReference>